<evidence type="ECO:0000256" key="3">
    <source>
        <dbReference type="ARBA" id="ARBA00022475"/>
    </source>
</evidence>
<feature type="transmembrane region" description="Helical" evidence="15">
    <location>
        <begin position="47"/>
        <end position="66"/>
    </location>
</feature>
<protein>
    <recommendedName>
        <fullName evidence="15">ATP synthase subunit b</fullName>
    </recommendedName>
    <alternativeName>
        <fullName evidence="15">ATP synthase F(0) sector subunit b</fullName>
    </alternativeName>
    <alternativeName>
        <fullName evidence="15">ATPase subunit I</fullName>
    </alternativeName>
    <alternativeName>
        <fullName evidence="15">F-type ATPase subunit b</fullName>
        <shortName evidence="15">F-ATPase subunit b</shortName>
    </alternativeName>
</protein>
<dbReference type="PANTHER" id="PTHR33445">
    <property type="entry name" value="ATP SYNTHASE SUBUNIT B', CHLOROPLASTIC"/>
    <property type="match status" value="1"/>
</dbReference>
<comment type="subunit">
    <text evidence="15">F-type ATPases have 2 components, F(1) - the catalytic core - and F(0) - the membrane proton channel. F(1) has five subunits: alpha(3), beta(3), gamma(1), delta(1), epsilon(1). F(0) has three main subunits: a(1), b(2) and c(10-14). The alpha and beta chains form an alternating ring which encloses part of the gamma chain. F(1) is attached to F(0) by a central stalk formed by the gamma and epsilon chains, while a peripheral stalk is formed by the delta and b chains.</text>
</comment>
<evidence type="ECO:0000313" key="19">
    <source>
        <dbReference type="EMBL" id="AQQ72169.1"/>
    </source>
</evidence>
<evidence type="ECO:0000256" key="13">
    <source>
        <dbReference type="ARBA" id="ARBA00026054"/>
    </source>
</evidence>
<evidence type="ECO:0000256" key="6">
    <source>
        <dbReference type="ARBA" id="ARBA00022781"/>
    </source>
</evidence>
<comment type="subcellular location">
    <subcellularLocation>
        <location evidence="15">Cell membrane</location>
        <topology evidence="15">Single-pass membrane protein</topology>
    </subcellularLocation>
    <subcellularLocation>
        <location evidence="14">Endomembrane system</location>
        <topology evidence="14">Single-pass membrane protein</topology>
    </subcellularLocation>
</comment>
<dbReference type="GO" id="GO:0046933">
    <property type="term" value="F:proton-transporting ATP synthase activity, rotational mechanism"/>
    <property type="evidence" value="ECO:0007669"/>
    <property type="project" value="UniProtKB-UniRule"/>
</dbReference>
<evidence type="ECO:0000256" key="14">
    <source>
        <dbReference type="ARBA" id="ARBA00037847"/>
    </source>
</evidence>
<accession>A0A1Q2MHP5</accession>
<evidence type="ECO:0000313" key="20">
    <source>
        <dbReference type="Proteomes" id="UP000188181"/>
    </source>
</evidence>
<dbReference type="PANTHER" id="PTHR33445:SF1">
    <property type="entry name" value="ATP SYNTHASE SUBUNIT B"/>
    <property type="match status" value="1"/>
</dbReference>
<evidence type="ECO:0000256" key="16">
    <source>
        <dbReference type="RuleBase" id="RU003848"/>
    </source>
</evidence>
<evidence type="ECO:0000256" key="15">
    <source>
        <dbReference type="HAMAP-Rule" id="MF_01398"/>
    </source>
</evidence>
<evidence type="ECO:0000256" key="12">
    <source>
        <dbReference type="ARBA" id="ARBA00025614"/>
    </source>
</evidence>
<feature type="coiled-coil region" evidence="17">
    <location>
        <begin position="84"/>
        <end position="126"/>
    </location>
</feature>
<evidence type="ECO:0000256" key="7">
    <source>
        <dbReference type="ARBA" id="ARBA00022989"/>
    </source>
</evidence>
<dbReference type="AlphaFoldDB" id="A0A1Q2MHP5"/>
<sequence precursor="true">MSRFKRLTISAILIACTAIAAAAEPAAHEAGEAGGKVNLFSGTIAESIWTLVSFGILVFVLYKLAWGPLLGSLKKREEKIACDISSAEHTRAEAQKVLEEYRQKLAAADEESRQAAAKALAQAQEKASAMVETAREQSFELKKQARQDIIKATDSARSELAREAGSMVLELGSSILGKSISQHDNQKLIDEAVDIYARKKQNKAAV</sequence>
<keyword evidence="9 15" id="KW-0472">Membrane</keyword>
<keyword evidence="18" id="KW-0732">Signal</keyword>
<keyword evidence="10 15" id="KW-0066">ATP synthesis</keyword>
<dbReference type="EMBL" id="CP019646">
    <property type="protein sequence ID" value="AQQ72169.1"/>
    <property type="molecule type" value="Genomic_DNA"/>
</dbReference>
<evidence type="ECO:0000256" key="8">
    <source>
        <dbReference type="ARBA" id="ARBA00023065"/>
    </source>
</evidence>
<feature type="signal peptide" evidence="18">
    <location>
        <begin position="1"/>
        <end position="22"/>
    </location>
</feature>
<feature type="chain" id="PRO_5012275626" description="ATP synthase subunit b" evidence="18">
    <location>
        <begin position="23"/>
        <end position="206"/>
    </location>
</feature>
<comment type="function">
    <text evidence="11 15">F(1)F(0) ATP synthase produces ATP from ADP in the presence of a proton or sodium gradient. F-type ATPases consist of two structural domains, F(1) containing the extramembraneous catalytic core and F(0) containing the membrane proton channel, linked together by a central stalk and a peripheral stalk. During catalysis, ATP synthesis in the catalytic domain of F(1) is coupled via a rotary mechanism of the central stalk subunits to proton translocation.</text>
</comment>
<comment type="subunit">
    <text evidence="13">F-type ATPases have 2 components, F(1) - the catalytic core - and F(0) - the membrane proton channel. F(1) has five subunits: alpha(3), beta(3), gamma(1), delta(1), epsilon(1). F(0) has four main subunits: a(1), b(2) and c(10-14). The alpha and beta chains form an alternating ring which encloses part of the gamma chain. F(1) is attached to F(0) by a central stalk formed by the gamma and epsilon chains, while a peripheral stalk is formed by the delta and b chains.</text>
</comment>
<keyword evidence="5 15" id="KW-0812">Transmembrane</keyword>
<keyword evidence="4 15" id="KW-0138">CF(0)</keyword>
<name>A0A1Q2MHP5_9BACT</name>
<evidence type="ECO:0000256" key="4">
    <source>
        <dbReference type="ARBA" id="ARBA00022547"/>
    </source>
</evidence>
<organism evidence="19 20">
    <name type="scientific">Limihaloglobus sulfuriphilus</name>
    <dbReference type="NCBI Taxonomy" id="1851148"/>
    <lineage>
        <taxon>Bacteria</taxon>
        <taxon>Pseudomonadati</taxon>
        <taxon>Planctomycetota</taxon>
        <taxon>Phycisphaerae</taxon>
        <taxon>Sedimentisphaerales</taxon>
        <taxon>Sedimentisphaeraceae</taxon>
        <taxon>Limihaloglobus</taxon>
    </lineage>
</organism>
<evidence type="ECO:0000256" key="18">
    <source>
        <dbReference type="SAM" id="SignalP"/>
    </source>
</evidence>
<dbReference type="InterPro" id="IPR050059">
    <property type="entry name" value="ATP_synthase_B_chain"/>
</dbReference>
<dbReference type="GO" id="GO:0005886">
    <property type="term" value="C:plasma membrane"/>
    <property type="evidence" value="ECO:0007669"/>
    <property type="project" value="UniProtKB-SubCell"/>
</dbReference>
<dbReference type="RefSeq" id="WP_146684388.1">
    <property type="nucleotide sequence ID" value="NZ_CP019646.1"/>
</dbReference>
<keyword evidence="3 15" id="KW-1003">Cell membrane</keyword>
<dbReference type="GO" id="GO:0012505">
    <property type="term" value="C:endomembrane system"/>
    <property type="evidence" value="ECO:0007669"/>
    <property type="project" value="UniProtKB-SubCell"/>
</dbReference>
<dbReference type="InterPro" id="IPR002146">
    <property type="entry name" value="ATP_synth_b/b'su_bac/chlpt"/>
</dbReference>
<dbReference type="STRING" id="1851148.SMSP2_02550"/>
<dbReference type="Proteomes" id="UP000188181">
    <property type="component" value="Chromosome"/>
</dbReference>
<keyword evidence="6 15" id="KW-0375">Hydrogen ion transport</keyword>
<keyword evidence="17" id="KW-0175">Coiled coil</keyword>
<evidence type="ECO:0000256" key="10">
    <source>
        <dbReference type="ARBA" id="ARBA00023310"/>
    </source>
</evidence>
<dbReference type="KEGG" id="pbas:SMSP2_02550"/>
<dbReference type="InterPro" id="IPR005864">
    <property type="entry name" value="ATP_synth_F0_bsu_bac"/>
</dbReference>
<evidence type="ECO:0000256" key="9">
    <source>
        <dbReference type="ARBA" id="ARBA00023136"/>
    </source>
</evidence>
<keyword evidence="20" id="KW-1185">Reference proteome</keyword>
<comment type="function">
    <text evidence="12">Component of the F(0) channel, it forms part of the peripheral stalk, linking F(1) to F(0). The b'-subunit is a diverged and duplicated form of b found in plants and photosynthetic bacteria.</text>
</comment>
<proteinExistence type="inferred from homology"/>
<keyword evidence="8 15" id="KW-0406">Ion transport</keyword>
<evidence type="ECO:0000256" key="2">
    <source>
        <dbReference type="ARBA" id="ARBA00022448"/>
    </source>
</evidence>
<gene>
    <name evidence="15 19" type="primary">atpF</name>
    <name evidence="19" type="ORF">SMSP2_02550</name>
</gene>
<dbReference type="Pfam" id="PF00430">
    <property type="entry name" value="ATP-synt_B"/>
    <property type="match status" value="1"/>
</dbReference>
<dbReference type="HAMAP" id="MF_01398">
    <property type="entry name" value="ATP_synth_b_bprime"/>
    <property type="match status" value="1"/>
</dbReference>
<reference evidence="20" key="1">
    <citation type="submission" date="2017-02" db="EMBL/GenBank/DDBJ databases">
        <title>Comparative genomics and description of representatives of a novel lineage of planctomycetes thriving in anoxic sediments.</title>
        <authorList>
            <person name="Spring S."/>
            <person name="Bunk B."/>
            <person name="Sproer C."/>
        </authorList>
    </citation>
    <scope>NUCLEOTIDE SEQUENCE [LARGE SCALE GENOMIC DNA]</scope>
    <source>
        <strain evidence="20">SM-Chi-D1</strain>
    </source>
</reference>
<evidence type="ECO:0000256" key="1">
    <source>
        <dbReference type="ARBA" id="ARBA00005513"/>
    </source>
</evidence>
<evidence type="ECO:0000256" key="11">
    <source>
        <dbReference type="ARBA" id="ARBA00025198"/>
    </source>
</evidence>
<keyword evidence="7 15" id="KW-1133">Transmembrane helix</keyword>
<dbReference type="CDD" id="cd06503">
    <property type="entry name" value="ATP-synt_Fo_b"/>
    <property type="match status" value="1"/>
</dbReference>
<evidence type="ECO:0000256" key="17">
    <source>
        <dbReference type="SAM" id="Coils"/>
    </source>
</evidence>
<dbReference type="OrthoDB" id="274361at2"/>
<comment type="similarity">
    <text evidence="1 15 16">Belongs to the ATPase B chain family.</text>
</comment>
<keyword evidence="2 15" id="KW-0813">Transport</keyword>
<dbReference type="GO" id="GO:0046961">
    <property type="term" value="F:proton-transporting ATPase activity, rotational mechanism"/>
    <property type="evidence" value="ECO:0007669"/>
    <property type="project" value="TreeGrafter"/>
</dbReference>
<dbReference type="NCBIfam" id="TIGR01144">
    <property type="entry name" value="ATP_synt_b"/>
    <property type="match status" value="1"/>
</dbReference>
<evidence type="ECO:0000256" key="5">
    <source>
        <dbReference type="ARBA" id="ARBA00022692"/>
    </source>
</evidence>
<dbReference type="GO" id="GO:0045259">
    <property type="term" value="C:proton-transporting ATP synthase complex"/>
    <property type="evidence" value="ECO:0007669"/>
    <property type="project" value="UniProtKB-KW"/>
</dbReference>